<comment type="subcellular location">
    <subcellularLocation>
        <location evidence="7">Cytoplasm</location>
    </subcellularLocation>
</comment>
<evidence type="ECO:0000256" key="5">
    <source>
        <dbReference type="ARBA" id="ARBA00023315"/>
    </source>
</evidence>
<evidence type="ECO:0000256" key="1">
    <source>
        <dbReference type="ARBA" id="ARBA00022490"/>
    </source>
</evidence>
<feature type="site" description="Important for substrate specificity" evidence="7">
    <location>
        <position position="192"/>
    </location>
</feature>
<sequence length="305" mass="35617">MPIKIPDNLPAAQTLDNENIFFMHENRAYHQDIRPLDILILNLMPKKIVTETQILRLIGNSPLQVNPTFIHTETHASQNTSQEHLLTFYKNFNEVKDEKFDGMIITGAPVETMAFEDVDYWKELCQIFEWTNTNVTSTIHICWGAQAGLYYHYGIKKYELEEKLFGVFEHTVTKEHVKLTRGFDESFYAPHSRHTTVKKEDVEKNPNLQILAESDEAGIYIVSNKNGKQIFVMGHSEYDKDTLNDEYVRDLKLGMDIKPPKNYFRDDDPSKGAVVTWRGHANLLFSNWLNYYVYQETPYEIKKIK</sequence>
<evidence type="ECO:0000256" key="3">
    <source>
        <dbReference type="ARBA" id="ARBA00022679"/>
    </source>
</evidence>
<dbReference type="PANTHER" id="PTHR20919:SF0">
    <property type="entry name" value="HOMOSERINE O-SUCCINYLTRANSFERASE"/>
    <property type="match status" value="1"/>
</dbReference>
<evidence type="ECO:0000256" key="6">
    <source>
        <dbReference type="ARBA" id="ARBA00049043"/>
    </source>
</evidence>
<keyword evidence="1 7" id="KW-0963">Cytoplasm</keyword>
<reference evidence="8 9" key="1">
    <citation type="submission" date="2024-11" db="EMBL/GenBank/DDBJ databases">
        <authorList>
            <person name="Heng Y.C."/>
            <person name="Lim A.C.H."/>
            <person name="Lee J.K.Y."/>
            <person name="Kittelmann S."/>
        </authorList>
    </citation>
    <scope>NUCLEOTIDE SEQUENCE [LARGE SCALE GENOMIC DNA]</scope>
    <source>
        <strain evidence="8 9">WILCCON 0114</strain>
    </source>
</reference>
<dbReference type="EMBL" id="JBJIAA010000004">
    <property type="protein sequence ID" value="MFL0249819.1"/>
    <property type="molecule type" value="Genomic_DNA"/>
</dbReference>
<dbReference type="HAMAP" id="MF_00295">
    <property type="entry name" value="MetA_acyltransf"/>
    <property type="match status" value="1"/>
</dbReference>
<comment type="similarity">
    <text evidence="7">Belongs to the MetA family.</text>
</comment>
<protein>
    <recommendedName>
        <fullName evidence="7">Homoserine O-acetyltransferase</fullName>
        <shortName evidence="7">HAT</shortName>
        <ecNumber evidence="7">2.3.1.31</ecNumber>
    </recommendedName>
    <alternativeName>
        <fullName evidence="7">Homoserine transacetylase</fullName>
        <shortName evidence="7">HTA</shortName>
    </alternativeName>
</protein>
<dbReference type="InterPro" id="IPR005697">
    <property type="entry name" value="HST_MetA"/>
</dbReference>
<evidence type="ECO:0000313" key="8">
    <source>
        <dbReference type="EMBL" id="MFL0249819.1"/>
    </source>
</evidence>
<keyword evidence="3 7" id="KW-0808">Transferase</keyword>
<keyword evidence="9" id="KW-1185">Reference proteome</keyword>
<comment type="caution">
    <text evidence="8">The sequence shown here is derived from an EMBL/GenBank/DDBJ whole genome shotgun (WGS) entry which is preliminary data.</text>
</comment>
<feature type="active site" description="Acyl-thioester intermediate" evidence="7">
    <location>
        <position position="142"/>
    </location>
</feature>
<feature type="binding site" evidence="7">
    <location>
        <position position="249"/>
    </location>
    <ligand>
        <name>substrate</name>
    </ligand>
</feature>
<organism evidence="8 9">
    <name type="scientific">Clostridium neuense</name>
    <dbReference type="NCBI Taxonomy" id="1728934"/>
    <lineage>
        <taxon>Bacteria</taxon>
        <taxon>Bacillati</taxon>
        <taxon>Bacillota</taxon>
        <taxon>Clostridia</taxon>
        <taxon>Eubacteriales</taxon>
        <taxon>Clostridiaceae</taxon>
        <taxon>Clostridium</taxon>
    </lineage>
</organism>
<comment type="function">
    <text evidence="7">Transfers an acetyl group from acetyl-CoA to L-homoserine, forming acetyl-L-homoserine.</text>
</comment>
<dbReference type="SUPFAM" id="SSF52317">
    <property type="entry name" value="Class I glutamine amidotransferase-like"/>
    <property type="match status" value="1"/>
</dbReference>
<dbReference type="CDD" id="cd03131">
    <property type="entry name" value="GATase1_HTS"/>
    <property type="match status" value="1"/>
</dbReference>
<dbReference type="PANTHER" id="PTHR20919">
    <property type="entry name" value="HOMOSERINE O-SUCCINYLTRANSFERASE"/>
    <property type="match status" value="1"/>
</dbReference>
<evidence type="ECO:0000256" key="2">
    <source>
        <dbReference type="ARBA" id="ARBA00022605"/>
    </source>
</evidence>
<dbReference type="PIRSF" id="PIRSF000450">
    <property type="entry name" value="H_ser_succinyltr"/>
    <property type="match status" value="1"/>
</dbReference>
<comment type="catalytic activity">
    <reaction evidence="6 7">
        <text>L-homoserine + acetyl-CoA = O-acetyl-L-homoserine + CoA</text>
        <dbReference type="Rhea" id="RHEA:13701"/>
        <dbReference type="ChEBI" id="CHEBI:57287"/>
        <dbReference type="ChEBI" id="CHEBI:57288"/>
        <dbReference type="ChEBI" id="CHEBI:57476"/>
        <dbReference type="ChEBI" id="CHEBI:57716"/>
        <dbReference type="EC" id="2.3.1.31"/>
    </reaction>
</comment>
<dbReference type="InterPro" id="IPR033752">
    <property type="entry name" value="MetA_family"/>
</dbReference>
<accession>A0ABW8TBA7</accession>
<dbReference type="Gene3D" id="3.40.50.880">
    <property type="match status" value="1"/>
</dbReference>
<dbReference type="GO" id="GO:0008899">
    <property type="term" value="F:homoserine O-succinyltransferase activity"/>
    <property type="evidence" value="ECO:0007669"/>
    <property type="project" value="UniProtKB-EC"/>
</dbReference>
<gene>
    <name evidence="8" type="primary">metA</name>
    <name evidence="7" type="synonym">metAA</name>
    <name evidence="8" type="ORF">ACJDT4_05245</name>
</gene>
<dbReference type="RefSeq" id="WP_406786490.1">
    <property type="nucleotide sequence ID" value="NZ_JBJIAA010000004.1"/>
</dbReference>
<evidence type="ECO:0000256" key="7">
    <source>
        <dbReference type="HAMAP-Rule" id="MF_00295"/>
    </source>
</evidence>
<feature type="binding site" evidence="7">
    <location>
        <position position="192"/>
    </location>
    <ligand>
        <name>substrate</name>
    </ligand>
</feature>
<evidence type="ECO:0000313" key="9">
    <source>
        <dbReference type="Proteomes" id="UP001623592"/>
    </source>
</evidence>
<proteinExistence type="inferred from homology"/>
<comment type="caution">
    <text evidence="7">Lacks conserved residue(s) required for the propagation of feature annotation.</text>
</comment>
<dbReference type="NCBIfam" id="TIGR01001">
    <property type="entry name" value="metA"/>
    <property type="match status" value="1"/>
</dbReference>
<dbReference type="EC" id="2.3.1.31" evidence="7"/>
<feature type="binding site" evidence="7">
    <location>
        <position position="163"/>
    </location>
    <ligand>
        <name>substrate</name>
    </ligand>
</feature>
<keyword evidence="4 7" id="KW-0486">Methionine biosynthesis</keyword>
<comment type="pathway">
    <text evidence="7">Amino-acid biosynthesis; L-methionine biosynthesis via de novo pathway; O-acetyl-L-homoserine from L-homoserine: step 1/1.</text>
</comment>
<feature type="active site" evidence="7">
    <location>
        <position position="237"/>
    </location>
</feature>
<evidence type="ECO:0000256" key="4">
    <source>
        <dbReference type="ARBA" id="ARBA00023167"/>
    </source>
</evidence>
<dbReference type="Pfam" id="PF04204">
    <property type="entry name" value="HTS"/>
    <property type="match status" value="1"/>
</dbReference>
<keyword evidence="2 7" id="KW-0028">Amino-acid biosynthesis</keyword>
<dbReference type="Proteomes" id="UP001623592">
    <property type="component" value="Unassembled WGS sequence"/>
</dbReference>
<keyword evidence="5 7" id="KW-0012">Acyltransferase</keyword>
<feature type="active site" description="Proton acceptor" evidence="7">
    <location>
        <position position="235"/>
    </location>
</feature>
<feature type="site" description="Important for acyl-CoA specificity" evidence="7">
    <location>
        <position position="111"/>
    </location>
</feature>
<dbReference type="InterPro" id="IPR029062">
    <property type="entry name" value="Class_I_gatase-like"/>
</dbReference>
<name>A0ABW8TBA7_9CLOT</name>